<feature type="transmembrane region" description="Helical" evidence="1">
    <location>
        <begin position="180"/>
        <end position="198"/>
    </location>
</feature>
<gene>
    <name evidence="2" type="ORF">AWN68_15295</name>
</gene>
<feature type="transmembrane region" description="Helical" evidence="1">
    <location>
        <begin position="20"/>
        <end position="41"/>
    </location>
</feature>
<feature type="transmembrane region" description="Helical" evidence="1">
    <location>
        <begin position="359"/>
        <end position="378"/>
    </location>
</feature>
<evidence type="ECO:0008006" key="4">
    <source>
        <dbReference type="Google" id="ProtNLM"/>
    </source>
</evidence>
<evidence type="ECO:0000256" key="1">
    <source>
        <dbReference type="SAM" id="Phobius"/>
    </source>
</evidence>
<reference evidence="2 3" key="1">
    <citation type="submission" date="2016-01" db="EMBL/GenBank/DDBJ databases">
        <title>Genome sequencing of Roseivirga echinicomitans KMM 6058.</title>
        <authorList>
            <person name="Selvaratnam C."/>
            <person name="Thevarajoo S."/>
            <person name="Goh K.M."/>
            <person name="Ee R."/>
            <person name="Chan K.-G."/>
            <person name="Chong C.S."/>
        </authorList>
    </citation>
    <scope>NUCLEOTIDE SEQUENCE [LARGE SCALE GENOMIC DNA]</scope>
    <source>
        <strain evidence="2 3">KMM 6058</strain>
    </source>
</reference>
<feature type="transmembrane region" description="Helical" evidence="1">
    <location>
        <begin position="81"/>
        <end position="96"/>
    </location>
</feature>
<keyword evidence="3" id="KW-1185">Reference proteome</keyword>
<dbReference type="OrthoDB" id="7061497at2"/>
<keyword evidence="1" id="KW-0812">Transmembrane</keyword>
<evidence type="ECO:0000313" key="2">
    <source>
        <dbReference type="EMBL" id="KYG82612.1"/>
    </source>
</evidence>
<accession>A0A150XVE7</accession>
<organism evidence="2 3">
    <name type="scientific">Roseivirga echinicomitans</name>
    <dbReference type="NCBI Taxonomy" id="296218"/>
    <lineage>
        <taxon>Bacteria</taxon>
        <taxon>Pseudomonadati</taxon>
        <taxon>Bacteroidota</taxon>
        <taxon>Cytophagia</taxon>
        <taxon>Cytophagales</taxon>
        <taxon>Roseivirgaceae</taxon>
        <taxon>Roseivirga</taxon>
    </lineage>
</organism>
<keyword evidence="1" id="KW-1133">Transmembrane helix</keyword>
<proteinExistence type="predicted"/>
<feature type="transmembrane region" description="Helical" evidence="1">
    <location>
        <begin position="53"/>
        <end position="69"/>
    </location>
</feature>
<feature type="transmembrane region" description="Helical" evidence="1">
    <location>
        <begin position="245"/>
        <end position="263"/>
    </location>
</feature>
<keyword evidence="1" id="KW-0472">Membrane</keyword>
<dbReference type="STRING" id="296218.AWN68_15295"/>
<dbReference type="EMBL" id="LRDB01000003">
    <property type="protein sequence ID" value="KYG82612.1"/>
    <property type="molecule type" value="Genomic_DNA"/>
</dbReference>
<name>A0A150XVE7_9BACT</name>
<dbReference type="RefSeq" id="WP_068412812.1">
    <property type="nucleotide sequence ID" value="NZ_LRDB01000003.1"/>
</dbReference>
<feature type="transmembrane region" description="Helical" evidence="1">
    <location>
        <begin position="131"/>
        <end position="160"/>
    </location>
</feature>
<protein>
    <recommendedName>
        <fullName evidence="4">O-antigen polymerase</fullName>
    </recommendedName>
</protein>
<dbReference type="Proteomes" id="UP000075615">
    <property type="component" value="Unassembled WGS sequence"/>
</dbReference>
<comment type="caution">
    <text evidence="2">The sequence shown here is derived from an EMBL/GenBank/DDBJ whole genome shotgun (WGS) entry which is preliminary data.</text>
</comment>
<evidence type="ECO:0000313" key="3">
    <source>
        <dbReference type="Proteomes" id="UP000075615"/>
    </source>
</evidence>
<sequence>MMLIKVLTTKFDLKKLNLRFNINPVFSKEVILNIFFFFALMPYVSPVPLGSDVQILTGLIGYAVLFILLMKDKFIVDKRELVIFGLCLLFIFYININESTYQLRKAIGPLYSFGVFYIAKRYNGYFSKKILSAVIIIYLVGAIIQFISPTIFSLIFEHFIREVKYSASTGRGVTSLAPEPSFLGIICIYILVIQNWFYKGEKKDKFYYYRFAACVFMILLSKSGGGYVLLFLFTASQFTGYIKKYWYIGLFMGIGLGVFVATTDPISGNKGLSDLVSLLKSTSPKDLLRVSSLSNRVNPIMVGLYGAYEKPLGRGSGSFTTQAQHVYLDNGLEDIYPAHMRSRLLYEISSDSVSSFGKYLFEYGIFFLLYLMLILSGLDFKQAGLFTVFLVLIGLMFSLPIVYPPIWLIYGMFDKKVLAKKLAQKNAI</sequence>
<dbReference type="AlphaFoldDB" id="A0A150XVE7"/>
<feature type="transmembrane region" description="Helical" evidence="1">
    <location>
        <begin position="384"/>
        <end position="410"/>
    </location>
</feature>
<feature type="transmembrane region" description="Helical" evidence="1">
    <location>
        <begin position="210"/>
        <end position="233"/>
    </location>
</feature>